<accession>A0A1M4VZZ1</accession>
<feature type="transmembrane region" description="Helical" evidence="7">
    <location>
        <begin position="73"/>
        <end position="95"/>
    </location>
</feature>
<dbReference type="GO" id="GO:0055085">
    <property type="term" value="P:transmembrane transport"/>
    <property type="evidence" value="ECO:0007669"/>
    <property type="project" value="InterPro"/>
</dbReference>
<gene>
    <name evidence="9" type="ORF">SAMN02745158_01416</name>
</gene>
<evidence type="ECO:0000256" key="1">
    <source>
        <dbReference type="ARBA" id="ARBA00004651"/>
    </source>
</evidence>
<evidence type="ECO:0000313" key="9">
    <source>
        <dbReference type="EMBL" id="SHE74529.1"/>
    </source>
</evidence>
<protein>
    <submittedName>
        <fullName evidence="9">Raffinose/stachyose/melibiose transport system permease protein</fullName>
    </submittedName>
</protein>
<comment type="subcellular location">
    <subcellularLocation>
        <location evidence="1 7">Cell membrane</location>
        <topology evidence="1 7">Multi-pass membrane protein</topology>
    </subcellularLocation>
</comment>
<keyword evidence="10" id="KW-1185">Reference proteome</keyword>
<feature type="domain" description="ABC transmembrane type-1" evidence="8">
    <location>
        <begin position="69"/>
        <end position="260"/>
    </location>
</feature>
<dbReference type="EMBL" id="FQVI01000005">
    <property type="protein sequence ID" value="SHE74529.1"/>
    <property type="molecule type" value="Genomic_DNA"/>
</dbReference>
<feature type="transmembrane region" description="Helical" evidence="7">
    <location>
        <begin position="239"/>
        <end position="260"/>
    </location>
</feature>
<keyword evidence="5 7" id="KW-1133">Transmembrane helix</keyword>
<dbReference type="PROSITE" id="PS50928">
    <property type="entry name" value="ABC_TM1"/>
    <property type="match status" value="1"/>
</dbReference>
<feature type="transmembrane region" description="Helical" evidence="7">
    <location>
        <begin position="107"/>
        <end position="129"/>
    </location>
</feature>
<dbReference type="CDD" id="cd06261">
    <property type="entry name" value="TM_PBP2"/>
    <property type="match status" value="1"/>
</dbReference>
<evidence type="ECO:0000256" key="2">
    <source>
        <dbReference type="ARBA" id="ARBA00022448"/>
    </source>
</evidence>
<dbReference type="AlphaFoldDB" id="A0A1M4VZZ1"/>
<evidence type="ECO:0000259" key="8">
    <source>
        <dbReference type="PROSITE" id="PS50928"/>
    </source>
</evidence>
<keyword evidence="2 7" id="KW-0813">Transport</keyword>
<dbReference type="InterPro" id="IPR050901">
    <property type="entry name" value="BP-dep_ABC_trans_perm"/>
</dbReference>
<dbReference type="STRING" id="1122155.SAMN02745158_01416"/>
<dbReference type="Proteomes" id="UP000184245">
    <property type="component" value="Unassembled WGS sequence"/>
</dbReference>
<proteinExistence type="inferred from homology"/>
<dbReference type="SUPFAM" id="SSF161098">
    <property type="entry name" value="MetI-like"/>
    <property type="match status" value="1"/>
</dbReference>
<dbReference type="Pfam" id="PF00528">
    <property type="entry name" value="BPD_transp_1"/>
    <property type="match status" value="1"/>
</dbReference>
<name>A0A1M4VZZ1_9CLOT</name>
<reference evidence="9 10" key="1">
    <citation type="submission" date="2016-11" db="EMBL/GenBank/DDBJ databases">
        <authorList>
            <person name="Jaros S."/>
            <person name="Januszkiewicz K."/>
            <person name="Wedrychowicz H."/>
        </authorList>
    </citation>
    <scope>NUCLEOTIDE SEQUENCE [LARGE SCALE GENOMIC DNA]</scope>
    <source>
        <strain evidence="9 10">DSM 17459</strain>
    </source>
</reference>
<feature type="transmembrane region" description="Helical" evidence="7">
    <location>
        <begin position="141"/>
        <end position="160"/>
    </location>
</feature>
<evidence type="ECO:0000256" key="5">
    <source>
        <dbReference type="ARBA" id="ARBA00022989"/>
    </source>
</evidence>
<organism evidence="9 10">
    <name type="scientific">Lactonifactor longoviformis DSM 17459</name>
    <dbReference type="NCBI Taxonomy" id="1122155"/>
    <lineage>
        <taxon>Bacteria</taxon>
        <taxon>Bacillati</taxon>
        <taxon>Bacillota</taxon>
        <taxon>Clostridia</taxon>
        <taxon>Eubacteriales</taxon>
        <taxon>Clostridiaceae</taxon>
        <taxon>Lactonifactor</taxon>
    </lineage>
</organism>
<dbReference type="PANTHER" id="PTHR32243:SF24">
    <property type="entry name" value="DIACETYLCHITOBIOSE UPTAKE SYSTEM PERMEASE PROTEIN NGCG"/>
    <property type="match status" value="1"/>
</dbReference>
<keyword evidence="4 7" id="KW-0812">Transmembrane</keyword>
<dbReference type="InterPro" id="IPR000515">
    <property type="entry name" value="MetI-like"/>
</dbReference>
<dbReference type="PANTHER" id="PTHR32243">
    <property type="entry name" value="MALTOSE TRANSPORT SYSTEM PERMEASE-RELATED"/>
    <property type="match status" value="1"/>
</dbReference>
<feature type="transmembrane region" description="Helical" evidence="7">
    <location>
        <begin position="181"/>
        <end position="206"/>
    </location>
</feature>
<dbReference type="GO" id="GO:0005886">
    <property type="term" value="C:plasma membrane"/>
    <property type="evidence" value="ECO:0007669"/>
    <property type="project" value="UniProtKB-SubCell"/>
</dbReference>
<evidence type="ECO:0000256" key="4">
    <source>
        <dbReference type="ARBA" id="ARBA00022692"/>
    </source>
</evidence>
<sequence>MKRLKAGDIIYRLFAIVFFLIFIYPIYFTVVSSFKTNTEIWNTMFALPSKIEWSNYTSAIFDVGILRAVLNSFIFSFGACMVVVVFVTMAAYVAARKLIRFSGALRLYYLLGLMIPPYAMLIPIVTMFTNFGFRDKYWPMILLYAAINFPMSFYLITGYIEGISKELDEAAIVDGCSTTGIVFRIIFPIASPGIFTGAIISFLAVYNELIFANTLLTNQAMKTISVRLLGLQGERFTSYGPMFASIVLSIVPILIIYLIFQEKVESGMAAGAVKG</sequence>
<evidence type="ECO:0000256" key="3">
    <source>
        <dbReference type="ARBA" id="ARBA00022475"/>
    </source>
</evidence>
<dbReference type="InterPro" id="IPR035906">
    <property type="entry name" value="MetI-like_sf"/>
</dbReference>
<evidence type="ECO:0000256" key="6">
    <source>
        <dbReference type="ARBA" id="ARBA00023136"/>
    </source>
</evidence>
<evidence type="ECO:0000256" key="7">
    <source>
        <dbReference type="RuleBase" id="RU363032"/>
    </source>
</evidence>
<feature type="transmembrane region" description="Helical" evidence="7">
    <location>
        <begin position="9"/>
        <end position="27"/>
    </location>
</feature>
<dbReference type="Gene3D" id="1.10.3720.10">
    <property type="entry name" value="MetI-like"/>
    <property type="match status" value="1"/>
</dbReference>
<comment type="similarity">
    <text evidence="7">Belongs to the binding-protein-dependent transport system permease family.</text>
</comment>
<keyword evidence="3" id="KW-1003">Cell membrane</keyword>
<keyword evidence="6 7" id="KW-0472">Membrane</keyword>
<dbReference type="RefSeq" id="WP_072850327.1">
    <property type="nucleotide sequence ID" value="NZ_FQVI01000005.1"/>
</dbReference>
<dbReference type="OrthoDB" id="156617at2"/>
<evidence type="ECO:0000313" key="10">
    <source>
        <dbReference type="Proteomes" id="UP000184245"/>
    </source>
</evidence>